<sequence>MDEIYVELSETVTWSYRNYIRVEMFSISR</sequence>
<dbReference type="EMBL" id="GBXM01071068">
    <property type="protein sequence ID" value="JAH37509.1"/>
    <property type="molecule type" value="Transcribed_RNA"/>
</dbReference>
<reference evidence="1" key="1">
    <citation type="submission" date="2014-11" db="EMBL/GenBank/DDBJ databases">
        <authorList>
            <person name="Amaro Gonzalez C."/>
        </authorList>
    </citation>
    <scope>NUCLEOTIDE SEQUENCE</scope>
</reference>
<dbReference type="AlphaFoldDB" id="A0A0E9S7U5"/>
<reference evidence="1" key="2">
    <citation type="journal article" date="2015" name="Fish Shellfish Immunol.">
        <title>Early steps in the European eel (Anguilla anguilla)-Vibrio vulnificus interaction in the gills: Role of the RtxA13 toxin.</title>
        <authorList>
            <person name="Callol A."/>
            <person name="Pajuelo D."/>
            <person name="Ebbesson L."/>
            <person name="Teles M."/>
            <person name="MacKenzie S."/>
            <person name="Amaro C."/>
        </authorList>
    </citation>
    <scope>NUCLEOTIDE SEQUENCE</scope>
</reference>
<evidence type="ECO:0000313" key="1">
    <source>
        <dbReference type="EMBL" id="JAH37509.1"/>
    </source>
</evidence>
<name>A0A0E9S7U5_ANGAN</name>
<accession>A0A0E9S7U5</accession>
<protein>
    <submittedName>
        <fullName evidence="1">Uncharacterized protein</fullName>
    </submittedName>
</protein>
<proteinExistence type="predicted"/>
<organism evidence="1">
    <name type="scientific">Anguilla anguilla</name>
    <name type="common">European freshwater eel</name>
    <name type="synonym">Muraena anguilla</name>
    <dbReference type="NCBI Taxonomy" id="7936"/>
    <lineage>
        <taxon>Eukaryota</taxon>
        <taxon>Metazoa</taxon>
        <taxon>Chordata</taxon>
        <taxon>Craniata</taxon>
        <taxon>Vertebrata</taxon>
        <taxon>Euteleostomi</taxon>
        <taxon>Actinopterygii</taxon>
        <taxon>Neopterygii</taxon>
        <taxon>Teleostei</taxon>
        <taxon>Anguilliformes</taxon>
        <taxon>Anguillidae</taxon>
        <taxon>Anguilla</taxon>
    </lineage>
</organism>